<reference evidence="1 3" key="1">
    <citation type="submission" date="2015-10" db="EMBL/GenBank/DDBJ databases">
        <title>Draft genome of Bosea thiooxidans.</title>
        <authorList>
            <person name="Wang X."/>
        </authorList>
    </citation>
    <scope>NUCLEOTIDE SEQUENCE [LARGE SCALE GENOMIC DNA]</scope>
    <source>
        <strain evidence="1 3">CGMCC 9174</strain>
    </source>
</reference>
<dbReference type="EMBL" id="FUYX01000004">
    <property type="protein sequence ID" value="SKB67399.1"/>
    <property type="molecule type" value="Genomic_DNA"/>
</dbReference>
<reference evidence="2 4" key="2">
    <citation type="submission" date="2017-02" db="EMBL/GenBank/DDBJ databases">
        <authorList>
            <person name="Peterson S.W."/>
        </authorList>
    </citation>
    <scope>NUCLEOTIDE SEQUENCE [LARGE SCALE GENOMIC DNA]</scope>
    <source>
        <strain evidence="2 4">DSM 9653</strain>
    </source>
</reference>
<evidence type="ECO:0000313" key="2">
    <source>
        <dbReference type="EMBL" id="SKB67399.1"/>
    </source>
</evidence>
<accession>A0A0Q3M5L6</accession>
<dbReference type="Proteomes" id="UP000051562">
    <property type="component" value="Unassembled WGS sequence"/>
</dbReference>
<sequence>MRANADRGYDHHHIVEQGAGLREGFPLSTVDGVDNVVSIPRYKHHEITGWYNKPNKSLGMQTPRNYLRGGDWSEHAQFRHQVLRDFGALK</sequence>
<dbReference type="OrthoDB" id="7917007at2"/>
<proteinExistence type="predicted"/>
<dbReference type="AlphaFoldDB" id="A0A0Q3M5L6"/>
<organism evidence="1 3">
    <name type="scientific">Bosea thiooxidans</name>
    <dbReference type="NCBI Taxonomy" id="53254"/>
    <lineage>
        <taxon>Bacteria</taxon>
        <taxon>Pseudomonadati</taxon>
        <taxon>Pseudomonadota</taxon>
        <taxon>Alphaproteobacteria</taxon>
        <taxon>Hyphomicrobiales</taxon>
        <taxon>Boseaceae</taxon>
        <taxon>Bosea</taxon>
    </lineage>
</organism>
<dbReference type="STRING" id="53254.SAMN05660750_01777"/>
<evidence type="ECO:0000313" key="1">
    <source>
        <dbReference type="EMBL" id="KQK31057.1"/>
    </source>
</evidence>
<protein>
    <submittedName>
        <fullName evidence="1">Uncharacterized protein</fullName>
    </submittedName>
</protein>
<dbReference type="Proteomes" id="UP000190130">
    <property type="component" value="Unassembled WGS sequence"/>
</dbReference>
<dbReference type="RefSeq" id="WP_055727664.1">
    <property type="nucleotide sequence ID" value="NZ_FUYX01000004.1"/>
</dbReference>
<evidence type="ECO:0000313" key="3">
    <source>
        <dbReference type="Proteomes" id="UP000051562"/>
    </source>
</evidence>
<gene>
    <name evidence="1" type="ORF">ARD30_11155</name>
    <name evidence="2" type="ORF">SAMN05660750_01777</name>
</gene>
<evidence type="ECO:0000313" key="4">
    <source>
        <dbReference type="Proteomes" id="UP000190130"/>
    </source>
</evidence>
<name>A0A0Q3M5L6_9HYPH</name>
<keyword evidence="3" id="KW-1185">Reference proteome</keyword>
<dbReference type="EMBL" id="LMAR01000029">
    <property type="protein sequence ID" value="KQK31057.1"/>
    <property type="molecule type" value="Genomic_DNA"/>
</dbReference>